<feature type="domain" description="Cullin family profile" evidence="6">
    <location>
        <begin position="509"/>
        <end position="737"/>
    </location>
</feature>
<sequence length="857" mass="100971">MKHGDSMLFAFYCTSKKLIMLYANFFHSSVKTLFSDFVDHIFSFGIKDSTIVKIPTSCSVFSNKQLCLYTYIRLHISHTFYYCINLQHGSYGEKLYPKHTLRFDRFVLEFLWISYRDDFLKLYTEIYTYLTTARAVLDRSLRSRTNQLHDTSWISGERLYVFTENYIRNKLDKVSKDINSQPADNILQYYKRSRDKHRILFGTLNGAYNYFNRHWVRDAYDNGRDVCEIHVLCTKIWSEVVLKPLFSRIIGNLTTFMNSYKNRTFTDTNLIQCMKKLFGSDIDWSQPPSFGFDFLSTNINNTDMPDIHHLMVTVEKELLRTTEDFYQKKPIPPSFESNDQLFNYIKSIVEYVDDEIQQANVCLLIEISTLKKLQDLLEGIFFPPNVVDIIVDKLRKLLLDDNNYNELSRQFESIRRLKILKNELLKLIEEHVYEKGRHEIESIYTDKSINETIDPSFYIETLIDLQTKYQALIQKILANDAACIAACNSGCAKFANQNVLTEKSDMTTKSEVLLCQYCDLLLKKGKTATTDDNWNHKQKTILIVFDFIESKDLFMRIYQKKLCKRLLNKSSVSHEYETSLISTFKDKCGHEYTSKIEQMMKDIRISEDLTKEYKENVEKNSIYDSEKFSVMVFMTNYWPLSPLPNVILPTELKSMFDDFTKFYLGKYNGRKLTLLHQHSHGELRMKISGQTYQLLVSTYQMMVLFLFNDKPNWTVEQIQDRTQIESKLLPDILSILSNKNILISENGFDSTSVIRLTDNFTSDKFRVNLNIPLELNKEKKSNDLSRTIDEERRMKIQAALVRIMKKEKILKYSLLIEQIRTQFQPEVSSIKKCIEILIEKEYFQRDPNDKNTLVYLP</sequence>
<evidence type="ECO:0000313" key="8">
    <source>
        <dbReference type="Proteomes" id="UP000663852"/>
    </source>
</evidence>
<dbReference type="AlphaFoldDB" id="A0A814H780"/>
<organism evidence="7 8">
    <name type="scientific">Adineta ricciae</name>
    <name type="common">Rotifer</name>
    <dbReference type="NCBI Taxonomy" id="249248"/>
    <lineage>
        <taxon>Eukaryota</taxon>
        <taxon>Metazoa</taxon>
        <taxon>Spiralia</taxon>
        <taxon>Gnathifera</taxon>
        <taxon>Rotifera</taxon>
        <taxon>Eurotatoria</taxon>
        <taxon>Bdelloidea</taxon>
        <taxon>Adinetida</taxon>
        <taxon>Adinetidae</taxon>
        <taxon>Adineta</taxon>
    </lineage>
</organism>
<dbReference type="GO" id="GO:0006511">
    <property type="term" value="P:ubiquitin-dependent protein catabolic process"/>
    <property type="evidence" value="ECO:0007669"/>
    <property type="project" value="InterPro"/>
</dbReference>
<dbReference type="Gene3D" id="3.30.230.130">
    <property type="entry name" value="Cullin, Chain C, Domain 2"/>
    <property type="match status" value="1"/>
</dbReference>
<evidence type="ECO:0000256" key="2">
    <source>
        <dbReference type="ARBA" id="ARBA00022499"/>
    </source>
</evidence>
<protein>
    <recommendedName>
        <fullName evidence="6">Cullin family profile domain-containing protein</fullName>
    </recommendedName>
</protein>
<reference evidence="7" key="1">
    <citation type="submission" date="2021-02" db="EMBL/GenBank/DDBJ databases">
        <authorList>
            <person name="Nowell W R."/>
        </authorList>
    </citation>
    <scope>NUCLEOTIDE SEQUENCE</scope>
</reference>
<dbReference type="InterPro" id="IPR016158">
    <property type="entry name" value="Cullin_homology"/>
</dbReference>
<dbReference type="FunFam" id="1.20.1310.10:FF:000002">
    <property type="entry name" value="cullin-3 isoform X1"/>
    <property type="match status" value="1"/>
</dbReference>
<dbReference type="InterPro" id="IPR016159">
    <property type="entry name" value="Cullin_repeat-like_dom_sf"/>
</dbReference>
<dbReference type="SUPFAM" id="SSF75632">
    <property type="entry name" value="Cullin homology domain"/>
    <property type="match status" value="1"/>
</dbReference>
<dbReference type="InterPro" id="IPR019559">
    <property type="entry name" value="Cullin_neddylation_domain"/>
</dbReference>
<comment type="similarity">
    <text evidence="1 4 5">Belongs to the cullin family.</text>
</comment>
<dbReference type="EMBL" id="CAJNOJ010000063">
    <property type="protein sequence ID" value="CAF1006816.1"/>
    <property type="molecule type" value="Genomic_DNA"/>
</dbReference>
<dbReference type="PANTHER" id="PTHR11932">
    <property type="entry name" value="CULLIN"/>
    <property type="match status" value="1"/>
</dbReference>
<dbReference type="PROSITE" id="PS50069">
    <property type="entry name" value="CULLIN_2"/>
    <property type="match status" value="1"/>
</dbReference>
<dbReference type="OrthoDB" id="6022228at2759"/>
<dbReference type="SUPFAM" id="SSF46785">
    <property type="entry name" value="Winged helix' DNA-binding domain"/>
    <property type="match status" value="1"/>
</dbReference>
<evidence type="ECO:0000256" key="1">
    <source>
        <dbReference type="ARBA" id="ARBA00006019"/>
    </source>
</evidence>
<dbReference type="SMART" id="SM00182">
    <property type="entry name" value="CULLIN"/>
    <property type="match status" value="1"/>
</dbReference>
<dbReference type="InterPro" id="IPR036390">
    <property type="entry name" value="WH_DNA-bd_sf"/>
</dbReference>
<dbReference type="Pfam" id="PF10557">
    <property type="entry name" value="Cullin_Nedd8"/>
    <property type="match status" value="1"/>
</dbReference>
<accession>A0A814H780</accession>
<dbReference type="SMART" id="SM00884">
    <property type="entry name" value="Cullin_Nedd8"/>
    <property type="match status" value="1"/>
</dbReference>
<dbReference type="InterPro" id="IPR036388">
    <property type="entry name" value="WH-like_DNA-bd_sf"/>
</dbReference>
<name>A0A814H780_ADIRI</name>
<evidence type="ECO:0000256" key="4">
    <source>
        <dbReference type="PROSITE-ProRule" id="PRU00330"/>
    </source>
</evidence>
<dbReference type="InterPro" id="IPR001373">
    <property type="entry name" value="Cullin_N"/>
</dbReference>
<comment type="caution">
    <text evidence="7">The sequence shown here is derived from an EMBL/GenBank/DDBJ whole genome shotgun (WGS) entry which is preliminary data.</text>
</comment>
<proteinExistence type="inferred from homology"/>
<dbReference type="Pfam" id="PF26557">
    <property type="entry name" value="Cullin_AB"/>
    <property type="match status" value="1"/>
</dbReference>
<evidence type="ECO:0000256" key="5">
    <source>
        <dbReference type="RuleBase" id="RU003829"/>
    </source>
</evidence>
<dbReference type="SUPFAM" id="SSF74788">
    <property type="entry name" value="Cullin repeat-like"/>
    <property type="match status" value="1"/>
</dbReference>
<dbReference type="Pfam" id="PF00888">
    <property type="entry name" value="Cullin"/>
    <property type="match status" value="1"/>
</dbReference>
<keyword evidence="2" id="KW-1017">Isopeptide bond</keyword>
<dbReference type="Gene3D" id="1.20.1310.10">
    <property type="entry name" value="Cullin Repeats"/>
    <property type="match status" value="3"/>
</dbReference>
<dbReference type="GO" id="GO:0031625">
    <property type="term" value="F:ubiquitin protein ligase binding"/>
    <property type="evidence" value="ECO:0007669"/>
    <property type="project" value="InterPro"/>
</dbReference>
<dbReference type="InterPro" id="IPR036317">
    <property type="entry name" value="Cullin_homology_sf"/>
</dbReference>
<evidence type="ECO:0000256" key="3">
    <source>
        <dbReference type="ARBA" id="ARBA00022843"/>
    </source>
</evidence>
<dbReference type="InterPro" id="IPR059120">
    <property type="entry name" value="Cullin-like_AB"/>
</dbReference>
<gene>
    <name evidence="7" type="ORF">EDS130_LOCUS15178</name>
</gene>
<keyword evidence="3" id="KW-0832">Ubl conjugation</keyword>
<dbReference type="Proteomes" id="UP000663852">
    <property type="component" value="Unassembled WGS sequence"/>
</dbReference>
<dbReference type="Gene3D" id="1.10.10.10">
    <property type="entry name" value="Winged helix-like DNA-binding domain superfamily/Winged helix DNA-binding domain"/>
    <property type="match status" value="1"/>
</dbReference>
<evidence type="ECO:0000259" key="6">
    <source>
        <dbReference type="PROSITE" id="PS50069"/>
    </source>
</evidence>
<dbReference type="InterPro" id="IPR045093">
    <property type="entry name" value="Cullin"/>
</dbReference>
<evidence type="ECO:0000313" key="7">
    <source>
        <dbReference type="EMBL" id="CAF1006816.1"/>
    </source>
</evidence>